<dbReference type="Proteomes" id="UP000265715">
    <property type="component" value="Unassembled WGS sequence"/>
</dbReference>
<dbReference type="PANTHER" id="PTHR31118:SF12">
    <property type="entry name" value="CYCLASE-LIKE PROTEIN 2"/>
    <property type="match status" value="1"/>
</dbReference>
<dbReference type="GO" id="GO:0019441">
    <property type="term" value="P:L-tryptophan catabolic process to kynurenine"/>
    <property type="evidence" value="ECO:0007669"/>
    <property type="project" value="InterPro"/>
</dbReference>
<evidence type="ECO:0000313" key="2">
    <source>
        <dbReference type="Proteomes" id="UP000265715"/>
    </source>
</evidence>
<dbReference type="GO" id="GO:0004061">
    <property type="term" value="F:arylformamidase activity"/>
    <property type="evidence" value="ECO:0007669"/>
    <property type="project" value="UniProtKB-EC"/>
</dbReference>
<comment type="caution">
    <text evidence="1">The sequence shown here is derived from an EMBL/GenBank/DDBJ whole genome shotgun (WGS) entry which is preliminary data.</text>
</comment>
<dbReference type="RefSeq" id="WP_119313899.1">
    <property type="nucleotide sequence ID" value="NZ_QXDL01000016.1"/>
</dbReference>
<dbReference type="Gene3D" id="3.50.30.50">
    <property type="entry name" value="Putative cyclase"/>
    <property type="match status" value="1"/>
</dbReference>
<name>A0A399F2R2_9DEIN</name>
<dbReference type="AlphaFoldDB" id="A0A399F2R2"/>
<accession>A0A399F2R2</accession>
<dbReference type="PANTHER" id="PTHR31118">
    <property type="entry name" value="CYCLASE-LIKE PROTEIN 2"/>
    <property type="match status" value="1"/>
</dbReference>
<gene>
    <name evidence="1" type="primary">kynB_1</name>
    <name evidence="1" type="ORF">Mterra_00682</name>
</gene>
<proteinExistence type="predicted"/>
<keyword evidence="1" id="KW-0378">Hydrolase</keyword>
<evidence type="ECO:0000313" key="1">
    <source>
        <dbReference type="EMBL" id="RIH90065.1"/>
    </source>
</evidence>
<protein>
    <submittedName>
        <fullName evidence="1">Kynurenine formamidase</fullName>
        <ecNumber evidence="1">3.5.1.9</ecNumber>
    </submittedName>
</protein>
<dbReference type="InterPro" id="IPR007325">
    <property type="entry name" value="KFase/CYL"/>
</dbReference>
<organism evidence="1 2">
    <name type="scientific">Calidithermus terrae</name>
    <dbReference type="NCBI Taxonomy" id="1408545"/>
    <lineage>
        <taxon>Bacteria</taxon>
        <taxon>Thermotogati</taxon>
        <taxon>Deinococcota</taxon>
        <taxon>Deinococci</taxon>
        <taxon>Thermales</taxon>
        <taxon>Thermaceae</taxon>
        <taxon>Calidithermus</taxon>
    </lineage>
</organism>
<dbReference type="Pfam" id="PF04199">
    <property type="entry name" value="Cyclase"/>
    <property type="match status" value="1"/>
</dbReference>
<dbReference type="EMBL" id="QXDL01000016">
    <property type="protein sequence ID" value="RIH90065.1"/>
    <property type="molecule type" value="Genomic_DNA"/>
</dbReference>
<sequence length="272" mass="28397">MCAPHVMGLVGQALSRRELFRMALGAAAVATAVGKAQAQVQGKAFSNVADLTHVVSPDFPVFPGAAQMKMDLLVTVRNNGFYKNTLTLDEHTGTHMDAPAHFVEGAPTAETLPASRLIAPLVVLNIKAKADANPDAEVTPDDVLAWERANGRIPAGAFVAMYSGWDAKVGDPKAFVNLDSANVQHYPGFNPAAAELLVRERDIVGIGVDTLSLDFGASKDFKTHVTVLGAGKYGLENLASLAGVPPSGAMVVVGGPKHKNASGGPARVLALW</sequence>
<dbReference type="InterPro" id="IPR037175">
    <property type="entry name" value="KFase_sf"/>
</dbReference>
<keyword evidence="2" id="KW-1185">Reference proteome</keyword>
<reference evidence="1 2" key="1">
    <citation type="submission" date="2018-08" db="EMBL/GenBank/DDBJ databases">
        <title>Meiothermus terrae DSM 26712 genome sequencing project.</title>
        <authorList>
            <person name="Da Costa M.S."/>
            <person name="Albuquerque L."/>
            <person name="Raposo P."/>
            <person name="Froufe H.J.C."/>
            <person name="Barroso C.S."/>
            <person name="Egas C."/>
        </authorList>
    </citation>
    <scope>NUCLEOTIDE SEQUENCE [LARGE SCALE GENOMIC DNA]</scope>
    <source>
        <strain evidence="1 2">DSM 26712</strain>
    </source>
</reference>
<dbReference type="SUPFAM" id="SSF102198">
    <property type="entry name" value="Putative cyclase"/>
    <property type="match status" value="1"/>
</dbReference>
<dbReference type="OrthoDB" id="9796085at2"/>
<dbReference type="EC" id="3.5.1.9" evidence="1"/>